<dbReference type="Proteomes" id="UP000094336">
    <property type="component" value="Unassembled WGS sequence"/>
</dbReference>
<dbReference type="AlphaFoldDB" id="A0A1E3QHM4"/>
<sequence>MALKYLKSTGIPAEWLVSPSYTSFRCCGRRLNVRDTRTKASFQSVEPTRSYVNT</sequence>
<dbReference type="RefSeq" id="XP_018982541.1">
    <property type="nucleotide sequence ID" value="XM_019132509.1"/>
</dbReference>
<accession>A0A1E3QHM4</accession>
<evidence type="ECO:0000313" key="1">
    <source>
        <dbReference type="EMBL" id="ODQ77213.1"/>
    </source>
</evidence>
<dbReference type="GeneID" id="30150362"/>
<keyword evidence="2" id="KW-1185">Reference proteome</keyword>
<gene>
    <name evidence="1" type="ORF">BABINDRAFT_67726</name>
</gene>
<protein>
    <submittedName>
        <fullName evidence="1">Uncharacterized protein</fullName>
    </submittedName>
</protein>
<evidence type="ECO:0000313" key="2">
    <source>
        <dbReference type="Proteomes" id="UP000094336"/>
    </source>
</evidence>
<reference evidence="2" key="1">
    <citation type="submission" date="2016-05" db="EMBL/GenBank/DDBJ databases">
        <title>Comparative genomics of biotechnologically important yeasts.</title>
        <authorList>
            <consortium name="DOE Joint Genome Institute"/>
            <person name="Riley R."/>
            <person name="Haridas S."/>
            <person name="Wolfe K.H."/>
            <person name="Lopes M.R."/>
            <person name="Hittinger C.T."/>
            <person name="Goker M."/>
            <person name="Salamov A."/>
            <person name="Wisecaver J."/>
            <person name="Long T.M."/>
            <person name="Aerts A.L."/>
            <person name="Barry K."/>
            <person name="Choi C."/>
            <person name="Clum A."/>
            <person name="Coughlan A.Y."/>
            <person name="Deshpande S."/>
            <person name="Douglass A.P."/>
            <person name="Hanson S.J."/>
            <person name="Klenk H.-P."/>
            <person name="Labutti K."/>
            <person name="Lapidus A."/>
            <person name="Lindquist E."/>
            <person name="Lipzen A."/>
            <person name="Meier-Kolthoff J.P."/>
            <person name="Ohm R.A."/>
            <person name="Otillar R.P."/>
            <person name="Pangilinan J."/>
            <person name="Peng Y."/>
            <person name="Rokas A."/>
            <person name="Rosa C.A."/>
            <person name="Scheuner C."/>
            <person name="Sibirny A.A."/>
            <person name="Slot J.C."/>
            <person name="Stielow J.B."/>
            <person name="Sun H."/>
            <person name="Kurtzman C.P."/>
            <person name="Blackwell M."/>
            <person name="Grigoriev I.V."/>
            <person name="Jeffries T.W."/>
        </authorList>
    </citation>
    <scope>NUCLEOTIDE SEQUENCE [LARGE SCALE GENOMIC DNA]</scope>
    <source>
        <strain evidence="2">NRRL Y-12698</strain>
    </source>
</reference>
<proteinExistence type="predicted"/>
<dbReference type="EMBL" id="KV454442">
    <property type="protein sequence ID" value="ODQ77213.1"/>
    <property type="molecule type" value="Genomic_DNA"/>
</dbReference>
<name>A0A1E3QHM4_9ASCO</name>
<organism evidence="1 2">
    <name type="scientific">Babjeviella inositovora NRRL Y-12698</name>
    <dbReference type="NCBI Taxonomy" id="984486"/>
    <lineage>
        <taxon>Eukaryota</taxon>
        <taxon>Fungi</taxon>
        <taxon>Dikarya</taxon>
        <taxon>Ascomycota</taxon>
        <taxon>Saccharomycotina</taxon>
        <taxon>Pichiomycetes</taxon>
        <taxon>Serinales incertae sedis</taxon>
        <taxon>Babjeviella</taxon>
    </lineage>
</organism>